<organism evidence="2 3">
    <name type="scientific">Eleusine coracana subsp. coracana</name>
    <dbReference type="NCBI Taxonomy" id="191504"/>
    <lineage>
        <taxon>Eukaryota</taxon>
        <taxon>Viridiplantae</taxon>
        <taxon>Streptophyta</taxon>
        <taxon>Embryophyta</taxon>
        <taxon>Tracheophyta</taxon>
        <taxon>Spermatophyta</taxon>
        <taxon>Magnoliopsida</taxon>
        <taxon>Liliopsida</taxon>
        <taxon>Poales</taxon>
        <taxon>Poaceae</taxon>
        <taxon>PACMAD clade</taxon>
        <taxon>Chloridoideae</taxon>
        <taxon>Cynodonteae</taxon>
        <taxon>Eleusininae</taxon>
        <taxon>Eleusine</taxon>
    </lineage>
</organism>
<gene>
    <name evidence="2" type="primary">ga23710</name>
    <name evidence="2" type="ORF">PR202_ga23710</name>
</gene>
<name>A0AAV5D7K0_ELECO</name>
<evidence type="ECO:0000313" key="2">
    <source>
        <dbReference type="EMBL" id="GJN06025.1"/>
    </source>
</evidence>
<comment type="caution">
    <text evidence="2">The sequence shown here is derived from an EMBL/GenBank/DDBJ whole genome shotgun (WGS) entry which is preliminary data.</text>
</comment>
<proteinExistence type="predicted"/>
<evidence type="ECO:0000256" key="1">
    <source>
        <dbReference type="SAM" id="MobiDB-lite"/>
    </source>
</evidence>
<reference evidence="2" key="1">
    <citation type="journal article" date="2018" name="DNA Res.">
        <title>Multiple hybrid de novo genome assembly of finger millet, an orphan allotetraploid crop.</title>
        <authorList>
            <person name="Hatakeyama M."/>
            <person name="Aluri S."/>
            <person name="Balachadran M.T."/>
            <person name="Sivarajan S.R."/>
            <person name="Patrignani A."/>
            <person name="Gruter S."/>
            <person name="Poveda L."/>
            <person name="Shimizu-Inatsugi R."/>
            <person name="Baeten J."/>
            <person name="Francoijs K.J."/>
            <person name="Nataraja K.N."/>
            <person name="Reddy Y.A.N."/>
            <person name="Phadnis S."/>
            <person name="Ravikumar R.L."/>
            <person name="Schlapbach R."/>
            <person name="Sreeman S.M."/>
            <person name="Shimizu K.K."/>
        </authorList>
    </citation>
    <scope>NUCLEOTIDE SEQUENCE</scope>
</reference>
<sequence length="113" mass="13073">MAPCMPYLTGGARDDAVRPVLQQPRRAPPARPHRRRLRRLLQLRQGRRQRVPGRRLLQGGRATRRMRDIHQLRHLAQHGLQPVSASSTAHAPSFTYFMNFICCDVWLLVYVQG</sequence>
<feature type="region of interest" description="Disordered" evidence="1">
    <location>
        <begin position="1"/>
        <end position="34"/>
    </location>
</feature>
<evidence type="ECO:0000313" key="3">
    <source>
        <dbReference type="Proteomes" id="UP001054889"/>
    </source>
</evidence>
<dbReference type="EMBL" id="BQKI01000012">
    <property type="protein sequence ID" value="GJN06025.1"/>
    <property type="molecule type" value="Genomic_DNA"/>
</dbReference>
<reference evidence="2" key="2">
    <citation type="submission" date="2021-12" db="EMBL/GenBank/DDBJ databases">
        <title>Resequencing data analysis of finger millet.</title>
        <authorList>
            <person name="Hatakeyama M."/>
            <person name="Aluri S."/>
            <person name="Balachadran M.T."/>
            <person name="Sivarajan S.R."/>
            <person name="Poveda L."/>
            <person name="Shimizu-Inatsugi R."/>
            <person name="Schlapbach R."/>
            <person name="Sreeman S.M."/>
            <person name="Shimizu K.K."/>
        </authorList>
    </citation>
    <scope>NUCLEOTIDE SEQUENCE</scope>
</reference>
<keyword evidence="3" id="KW-1185">Reference proteome</keyword>
<dbReference type="AlphaFoldDB" id="A0AAV5D7K0"/>
<accession>A0AAV5D7K0</accession>
<protein>
    <submittedName>
        <fullName evidence="2">Uncharacterized protein</fullName>
    </submittedName>
</protein>
<dbReference type="Proteomes" id="UP001054889">
    <property type="component" value="Unassembled WGS sequence"/>
</dbReference>